<organism evidence="2 3">
    <name type="scientific">Streptomyces lycii</name>
    <dbReference type="NCBI Taxonomy" id="2654337"/>
    <lineage>
        <taxon>Bacteria</taxon>
        <taxon>Bacillati</taxon>
        <taxon>Actinomycetota</taxon>
        <taxon>Actinomycetes</taxon>
        <taxon>Kitasatosporales</taxon>
        <taxon>Streptomycetaceae</taxon>
        <taxon>Streptomyces</taxon>
    </lineage>
</organism>
<proteinExistence type="predicted"/>
<evidence type="ECO:0000256" key="1">
    <source>
        <dbReference type="SAM" id="MobiDB-lite"/>
    </source>
</evidence>
<keyword evidence="3" id="KW-1185">Reference proteome</keyword>
<gene>
    <name evidence="2" type="ORF">GCU69_13065</name>
</gene>
<name>A0ABQ7FMZ7_9ACTN</name>
<evidence type="ECO:0000313" key="2">
    <source>
        <dbReference type="EMBL" id="KAF4408623.1"/>
    </source>
</evidence>
<comment type="caution">
    <text evidence="2">The sequence shown here is derived from an EMBL/GenBank/DDBJ whole genome shotgun (WGS) entry which is preliminary data.</text>
</comment>
<accession>A0ABQ7FMZ7</accession>
<feature type="compositionally biased region" description="Polar residues" evidence="1">
    <location>
        <begin position="32"/>
        <end position="41"/>
    </location>
</feature>
<protein>
    <submittedName>
        <fullName evidence="2">Uncharacterized protein</fullName>
    </submittedName>
</protein>
<feature type="region of interest" description="Disordered" evidence="1">
    <location>
        <begin position="1"/>
        <end position="55"/>
    </location>
</feature>
<reference evidence="2 3" key="1">
    <citation type="submission" date="2019-10" db="EMBL/GenBank/DDBJ databases">
        <title>Streptomyces tenebrisbrunneis sp.nov., an endogenous actinomycete isolated from of Lycium ruthenicum.</title>
        <authorList>
            <person name="Ma L."/>
        </authorList>
    </citation>
    <scope>NUCLEOTIDE SEQUENCE [LARGE SCALE GENOMIC DNA]</scope>
    <source>
        <strain evidence="2 3">TRM 66187</strain>
    </source>
</reference>
<evidence type="ECO:0000313" key="3">
    <source>
        <dbReference type="Proteomes" id="UP000621266"/>
    </source>
</evidence>
<dbReference type="EMBL" id="WHPN01000268">
    <property type="protein sequence ID" value="KAF4408623.1"/>
    <property type="molecule type" value="Genomic_DNA"/>
</dbReference>
<sequence length="55" mass="5986">MRPTTYKLRDGQQLTITPLGGNRVDMHLRNANGESTATVKATRSEAEALAQEGTK</sequence>
<dbReference type="RefSeq" id="WP_156206106.1">
    <property type="nucleotide sequence ID" value="NZ_WHPN01000268.1"/>
</dbReference>
<dbReference type="Proteomes" id="UP000621266">
    <property type="component" value="Unassembled WGS sequence"/>
</dbReference>